<dbReference type="STRING" id="4097.A0A1S3ZS76"/>
<sequence length="272" mass="30749">MNAKLTQFYAKANFAENRRETQCVCVCERERKRRMCGVKGIVLDASVLLAADKNDDENGSVSLGPGADYILRQLRYSKILTGISYEPDLSAYKVRLLQEKARLYSYNCFVFQSTAIDNFVSEVSLAWGDHSGSYMHVVSSYMDEEISPLISSDWLFTVLRSPGKPSDVEYSPGTENPGKIFINKLEELPLTICSLNKKVRRNTVYSFAFGILKLLKQRFAGKLHNHFTIMASLKHLGIHSLLKVLLVCIMKFSPGPASMASSSFQQELFYFY</sequence>
<dbReference type="KEGG" id="nta:107789898"/>
<evidence type="ECO:0000313" key="1">
    <source>
        <dbReference type="RefSeq" id="XP_016467266.1"/>
    </source>
</evidence>
<dbReference type="PaxDb" id="4097-A0A1S3ZS76"/>
<organism evidence="1">
    <name type="scientific">Nicotiana tabacum</name>
    <name type="common">Common tobacco</name>
    <dbReference type="NCBI Taxonomy" id="4097"/>
    <lineage>
        <taxon>Eukaryota</taxon>
        <taxon>Viridiplantae</taxon>
        <taxon>Streptophyta</taxon>
        <taxon>Embryophyta</taxon>
        <taxon>Tracheophyta</taxon>
        <taxon>Spermatophyta</taxon>
        <taxon>Magnoliopsida</taxon>
        <taxon>eudicotyledons</taxon>
        <taxon>Gunneridae</taxon>
        <taxon>Pentapetalae</taxon>
        <taxon>asterids</taxon>
        <taxon>lamiids</taxon>
        <taxon>Solanales</taxon>
        <taxon>Solanaceae</taxon>
        <taxon>Nicotianoideae</taxon>
        <taxon>Nicotianeae</taxon>
        <taxon>Nicotiana</taxon>
    </lineage>
</organism>
<reference evidence="1" key="1">
    <citation type="submission" date="2025-08" db="UniProtKB">
        <authorList>
            <consortium name="RefSeq"/>
        </authorList>
    </citation>
    <scope>IDENTIFICATION</scope>
</reference>
<name>A0A1S3ZS76_TOBAC</name>
<dbReference type="RefSeq" id="XP_016467266.1">
    <property type="nucleotide sequence ID" value="XM_016611780.1"/>
</dbReference>
<accession>A0A1S3ZS76</accession>
<gene>
    <name evidence="1" type="primary">LOC107789898</name>
</gene>
<dbReference type="OrthoDB" id="25308at2759"/>
<protein>
    <submittedName>
        <fullName evidence="1">Inositol 1,3,4-trisphosphate 5/6-kinase 4-like</fullName>
    </submittedName>
</protein>
<proteinExistence type="predicted"/>
<dbReference type="AlphaFoldDB" id="A0A1S3ZS76"/>